<sequence>MTQVAKPGAWTRVKARMLRKMSIGGGEALHHARLMILPTPFGLFWAVLVILLLLLGINYENSLAHGLSFWLFAVAVVSIFRSWRNLAGVRVQLIADGEAFAGNTLRVMVRLTGRARSHAIDVRLGEARQRLEIHDGEGSAPLELAAFQRGQFSLPTLTLESRWPLGLVRLWAWVAIDTPVLVYPQPELPSTPQGSRCTLEQIELGDFAGLRRYVPGDAPAHIAWKHWGRSGELVTKRFETPARPSLWLDYEACRGDMEQRLSELTARVLAAEGAQATYGLRLPGQTLAIASGGAHRRRVLEALTLFGGEQRLPWSAQLAASEAAERAGASRPLSQEGSA</sequence>
<accession>A0ABT6UTJ7</accession>
<feature type="transmembrane region" description="Helical" evidence="1">
    <location>
        <begin position="34"/>
        <end position="57"/>
    </location>
</feature>
<dbReference type="RefSeq" id="WP_284727584.1">
    <property type="nucleotide sequence ID" value="NZ_CP136695.1"/>
</dbReference>
<dbReference type="EMBL" id="JASCSA010000024">
    <property type="protein sequence ID" value="MDI5886040.1"/>
    <property type="molecule type" value="Genomic_DNA"/>
</dbReference>
<evidence type="ECO:0000313" key="2">
    <source>
        <dbReference type="EMBL" id="MDI5886040.1"/>
    </source>
</evidence>
<organism evidence="2 3">
    <name type="scientific">Cobetia amphilecti</name>
    <dbReference type="NCBI Taxonomy" id="1055104"/>
    <lineage>
        <taxon>Bacteria</taxon>
        <taxon>Pseudomonadati</taxon>
        <taxon>Pseudomonadota</taxon>
        <taxon>Gammaproteobacteria</taxon>
        <taxon>Oceanospirillales</taxon>
        <taxon>Halomonadaceae</taxon>
        <taxon>Cobetia</taxon>
    </lineage>
</organism>
<dbReference type="PANTHER" id="PTHR34351:SF1">
    <property type="entry name" value="SLR1927 PROTEIN"/>
    <property type="match status" value="1"/>
</dbReference>
<dbReference type="Proteomes" id="UP001229025">
    <property type="component" value="Unassembled WGS sequence"/>
</dbReference>
<dbReference type="PANTHER" id="PTHR34351">
    <property type="entry name" value="SLR1927 PROTEIN-RELATED"/>
    <property type="match status" value="1"/>
</dbReference>
<gene>
    <name evidence="2" type="ORF">QLT01_16980</name>
</gene>
<evidence type="ECO:0000256" key="1">
    <source>
        <dbReference type="SAM" id="Phobius"/>
    </source>
</evidence>
<protein>
    <submittedName>
        <fullName evidence="2">DUF58 domain-containing protein</fullName>
    </submittedName>
</protein>
<proteinExistence type="predicted"/>
<name>A0ABT6UTJ7_9GAMM</name>
<keyword evidence="3" id="KW-1185">Reference proteome</keyword>
<keyword evidence="1" id="KW-0472">Membrane</keyword>
<dbReference type="GeneID" id="97327531"/>
<comment type="caution">
    <text evidence="2">The sequence shown here is derived from an EMBL/GenBank/DDBJ whole genome shotgun (WGS) entry which is preliminary data.</text>
</comment>
<reference evidence="3" key="1">
    <citation type="submission" date="2023-07" db="EMBL/GenBank/DDBJ databases">
        <title>Genome-based characterization of strain KMM 296 and proposal for reclassification of Cobetia litoralis and Cobetia pacifica, and emended description of the species Cobetia amphilecti and Cobetia marina.</title>
        <authorList>
            <person name="Balabanova L."/>
            <person name="Nedashkovskaya O."/>
        </authorList>
    </citation>
    <scope>NUCLEOTIDE SEQUENCE [LARGE SCALE GENOMIC DNA]</scope>
    <source>
        <strain evidence="3">NRIC 0815</strain>
    </source>
</reference>
<keyword evidence="1" id="KW-0812">Transmembrane</keyword>
<evidence type="ECO:0000313" key="3">
    <source>
        <dbReference type="Proteomes" id="UP001229025"/>
    </source>
</evidence>
<keyword evidence="1" id="KW-1133">Transmembrane helix</keyword>
<feature type="transmembrane region" description="Helical" evidence="1">
    <location>
        <begin position="63"/>
        <end position="80"/>
    </location>
</feature>